<dbReference type="EMBL" id="JAUEPN010000001">
    <property type="protein sequence ID" value="KAK3300172.1"/>
    <property type="molecule type" value="Genomic_DNA"/>
</dbReference>
<feature type="compositionally biased region" description="Polar residues" evidence="1">
    <location>
        <begin position="160"/>
        <end position="170"/>
    </location>
</feature>
<reference evidence="2" key="1">
    <citation type="journal article" date="2023" name="Mol. Phylogenet. Evol.">
        <title>Genome-scale phylogeny and comparative genomics of the fungal order Sordariales.</title>
        <authorList>
            <person name="Hensen N."/>
            <person name="Bonometti L."/>
            <person name="Westerberg I."/>
            <person name="Brannstrom I.O."/>
            <person name="Guillou S."/>
            <person name="Cros-Aarteil S."/>
            <person name="Calhoun S."/>
            <person name="Haridas S."/>
            <person name="Kuo A."/>
            <person name="Mondo S."/>
            <person name="Pangilinan J."/>
            <person name="Riley R."/>
            <person name="LaButti K."/>
            <person name="Andreopoulos B."/>
            <person name="Lipzen A."/>
            <person name="Chen C."/>
            <person name="Yan M."/>
            <person name="Daum C."/>
            <person name="Ng V."/>
            <person name="Clum A."/>
            <person name="Steindorff A."/>
            <person name="Ohm R.A."/>
            <person name="Martin F."/>
            <person name="Silar P."/>
            <person name="Natvig D.O."/>
            <person name="Lalanne C."/>
            <person name="Gautier V."/>
            <person name="Ament-Velasquez S.L."/>
            <person name="Kruys A."/>
            <person name="Hutchinson M.I."/>
            <person name="Powell A.J."/>
            <person name="Barry K."/>
            <person name="Miller A.N."/>
            <person name="Grigoriev I.V."/>
            <person name="Debuchy R."/>
            <person name="Gladieux P."/>
            <person name="Hiltunen Thoren M."/>
            <person name="Johannesson H."/>
        </authorList>
    </citation>
    <scope>NUCLEOTIDE SEQUENCE</scope>
    <source>
        <strain evidence="2">CBS 168.71</strain>
    </source>
</reference>
<proteinExistence type="predicted"/>
<keyword evidence="3" id="KW-1185">Reference proteome</keyword>
<organism evidence="2 3">
    <name type="scientific">Chaetomium fimeti</name>
    <dbReference type="NCBI Taxonomy" id="1854472"/>
    <lineage>
        <taxon>Eukaryota</taxon>
        <taxon>Fungi</taxon>
        <taxon>Dikarya</taxon>
        <taxon>Ascomycota</taxon>
        <taxon>Pezizomycotina</taxon>
        <taxon>Sordariomycetes</taxon>
        <taxon>Sordariomycetidae</taxon>
        <taxon>Sordariales</taxon>
        <taxon>Chaetomiaceae</taxon>
        <taxon>Chaetomium</taxon>
    </lineage>
</organism>
<sequence length="203" mass="22240">MKPACRWRVKIKSRSPGLLDISRRHGAAELVNVSVQAASPADRNKVESYGSAYHRDILLITLLLSETNLCLSLAASPARSAADMSFPHHRVPRRTDRGLDELHPCHPSPTGRVMSTARQCQSNVNACRRVGSLRQARDRRPPPLARPGGTGPDRAEAHTTKNQPTRSQFAHLNGRAARPSVRPPATLFSFRPTTHQQAAALTS</sequence>
<dbReference type="GeneID" id="87845836"/>
<gene>
    <name evidence="2" type="ORF">B0H64DRAFT_8571</name>
</gene>
<protein>
    <submittedName>
        <fullName evidence="2">Uncharacterized protein</fullName>
    </submittedName>
</protein>
<dbReference type="AlphaFoldDB" id="A0AAE0HP63"/>
<evidence type="ECO:0000313" key="2">
    <source>
        <dbReference type="EMBL" id="KAK3300172.1"/>
    </source>
</evidence>
<reference evidence="2" key="2">
    <citation type="submission" date="2023-06" db="EMBL/GenBank/DDBJ databases">
        <authorList>
            <consortium name="Lawrence Berkeley National Laboratory"/>
            <person name="Haridas S."/>
            <person name="Hensen N."/>
            <person name="Bonometti L."/>
            <person name="Westerberg I."/>
            <person name="Brannstrom I.O."/>
            <person name="Guillou S."/>
            <person name="Cros-Aarteil S."/>
            <person name="Calhoun S."/>
            <person name="Kuo A."/>
            <person name="Mondo S."/>
            <person name="Pangilinan J."/>
            <person name="Riley R."/>
            <person name="Labutti K."/>
            <person name="Andreopoulos B."/>
            <person name="Lipzen A."/>
            <person name="Chen C."/>
            <person name="Yanf M."/>
            <person name="Daum C."/>
            <person name="Ng V."/>
            <person name="Clum A."/>
            <person name="Steindorff A."/>
            <person name="Ohm R."/>
            <person name="Martin F."/>
            <person name="Silar P."/>
            <person name="Natvig D."/>
            <person name="Lalanne C."/>
            <person name="Gautier V."/>
            <person name="Ament-Velasquez S.L."/>
            <person name="Kruys A."/>
            <person name="Hutchinson M.I."/>
            <person name="Powell A.J."/>
            <person name="Barry K."/>
            <person name="Miller A.N."/>
            <person name="Grigoriev I.V."/>
            <person name="Debuchy R."/>
            <person name="Gladieux P."/>
            <person name="Thoren M.H."/>
            <person name="Johannesson H."/>
        </authorList>
    </citation>
    <scope>NUCLEOTIDE SEQUENCE</scope>
    <source>
        <strain evidence="2">CBS 168.71</strain>
    </source>
</reference>
<name>A0AAE0HP63_9PEZI</name>
<dbReference type="Proteomes" id="UP001278766">
    <property type="component" value="Unassembled WGS sequence"/>
</dbReference>
<evidence type="ECO:0000256" key="1">
    <source>
        <dbReference type="SAM" id="MobiDB-lite"/>
    </source>
</evidence>
<comment type="caution">
    <text evidence="2">The sequence shown here is derived from an EMBL/GenBank/DDBJ whole genome shotgun (WGS) entry which is preliminary data.</text>
</comment>
<evidence type="ECO:0000313" key="3">
    <source>
        <dbReference type="Proteomes" id="UP001278766"/>
    </source>
</evidence>
<dbReference type="RefSeq" id="XP_062663686.1">
    <property type="nucleotide sequence ID" value="XM_062808888.1"/>
</dbReference>
<feature type="region of interest" description="Disordered" evidence="1">
    <location>
        <begin position="131"/>
        <end position="187"/>
    </location>
</feature>
<accession>A0AAE0HP63</accession>